<organism evidence="2 3">
    <name type="scientific">Schizophyllum amplum</name>
    <dbReference type="NCBI Taxonomy" id="97359"/>
    <lineage>
        <taxon>Eukaryota</taxon>
        <taxon>Fungi</taxon>
        <taxon>Dikarya</taxon>
        <taxon>Basidiomycota</taxon>
        <taxon>Agaricomycotina</taxon>
        <taxon>Agaricomycetes</taxon>
        <taxon>Agaricomycetidae</taxon>
        <taxon>Agaricales</taxon>
        <taxon>Schizophyllaceae</taxon>
        <taxon>Schizophyllum</taxon>
    </lineage>
</organism>
<dbReference type="EMBL" id="VDMD01000032">
    <property type="protein sequence ID" value="TRM58873.1"/>
    <property type="molecule type" value="Genomic_DNA"/>
</dbReference>
<accession>A0A550C243</accession>
<dbReference type="Proteomes" id="UP000320762">
    <property type="component" value="Unassembled WGS sequence"/>
</dbReference>
<proteinExistence type="predicted"/>
<evidence type="ECO:0000313" key="3">
    <source>
        <dbReference type="Proteomes" id="UP000320762"/>
    </source>
</evidence>
<feature type="region of interest" description="Disordered" evidence="1">
    <location>
        <begin position="129"/>
        <end position="157"/>
    </location>
</feature>
<feature type="compositionally biased region" description="Basic and acidic residues" evidence="1">
    <location>
        <begin position="129"/>
        <end position="139"/>
    </location>
</feature>
<dbReference type="AlphaFoldDB" id="A0A550C243"/>
<reference evidence="2 3" key="1">
    <citation type="journal article" date="2019" name="New Phytol.">
        <title>Comparative genomics reveals unique wood-decay strategies and fruiting body development in the Schizophyllaceae.</title>
        <authorList>
            <person name="Almasi E."/>
            <person name="Sahu N."/>
            <person name="Krizsan K."/>
            <person name="Balint B."/>
            <person name="Kovacs G.M."/>
            <person name="Kiss B."/>
            <person name="Cseklye J."/>
            <person name="Drula E."/>
            <person name="Henrissat B."/>
            <person name="Nagy I."/>
            <person name="Chovatia M."/>
            <person name="Adam C."/>
            <person name="LaButti K."/>
            <person name="Lipzen A."/>
            <person name="Riley R."/>
            <person name="Grigoriev I.V."/>
            <person name="Nagy L.G."/>
        </authorList>
    </citation>
    <scope>NUCLEOTIDE SEQUENCE [LARGE SCALE GENOMIC DNA]</scope>
    <source>
        <strain evidence="2 3">NL-1724</strain>
    </source>
</reference>
<gene>
    <name evidence="2" type="ORF">BD626DRAFT_509901</name>
</gene>
<evidence type="ECO:0000313" key="2">
    <source>
        <dbReference type="EMBL" id="TRM58873.1"/>
    </source>
</evidence>
<dbReference type="OrthoDB" id="3147752at2759"/>
<name>A0A550C243_9AGAR</name>
<sequence length="445" mass="50793">MQVLAWSLRWPSWSDIRTRQETSSTITPRRRSSSFSQSLNLQQTHERFGPTRLPPEPVVLGGYRDLQRDRCQTCDHHENAGPYPCQNATDPQGVRSAFFTQQRRTHEGKSHESNGQRLHDEVDRLRNRMDVADRRRNDAEQSAVAAKADRDHWRNEVRKRDEDIRRLEQQTIDKQPPLQTAHPDALAERDVVRKVEQLNEEIFQLAALMADWAIPLPDGQMSETDRRTAYRKARVMLGDVLHGVMRKARDRRNDAILTLSLQAAVCRLCSNQMSRWTRMSEELESELRTVFDAMRRSEDSHVADEWKRLTTKHLTRDDNHQPPPDDVLRAIDPVLQAGSLSIPQDKHSLLHDEATSIMKLCVELRHDIHVGITSRHLEVTLPSCGDTYASAFMEVEEGKVKEGESVAACVALGIVRYNEGAPPHGLLKAKVLVQSTIKNILACST</sequence>
<feature type="compositionally biased region" description="Low complexity" evidence="1">
    <location>
        <begin position="22"/>
        <end position="38"/>
    </location>
</feature>
<protein>
    <submittedName>
        <fullName evidence="2">Uncharacterized protein</fullName>
    </submittedName>
</protein>
<feature type="compositionally biased region" description="Basic and acidic residues" evidence="1">
    <location>
        <begin position="147"/>
        <end position="157"/>
    </location>
</feature>
<keyword evidence="3" id="KW-1185">Reference proteome</keyword>
<evidence type="ECO:0000256" key="1">
    <source>
        <dbReference type="SAM" id="MobiDB-lite"/>
    </source>
</evidence>
<feature type="region of interest" description="Disordered" evidence="1">
    <location>
        <begin position="18"/>
        <end position="39"/>
    </location>
</feature>
<comment type="caution">
    <text evidence="2">The sequence shown here is derived from an EMBL/GenBank/DDBJ whole genome shotgun (WGS) entry which is preliminary data.</text>
</comment>